<evidence type="ECO:0000313" key="3">
    <source>
        <dbReference type="EMBL" id="BDV30629.1"/>
    </source>
</evidence>
<organism evidence="3 4">
    <name type="scientific">Microbacterium terricola</name>
    <dbReference type="NCBI Taxonomy" id="344163"/>
    <lineage>
        <taxon>Bacteria</taxon>
        <taxon>Bacillati</taxon>
        <taxon>Actinomycetota</taxon>
        <taxon>Actinomycetes</taxon>
        <taxon>Micrococcales</taxon>
        <taxon>Microbacteriaceae</taxon>
        <taxon>Microbacterium</taxon>
    </lineage>
</organism>
<dbReference type="Pfam" id="PF02452">
    <property type="entry name" value="PemK_toxin"/>
    <property type="match status" value="1"/>
</dbReference>
<protein>
    <submittedName>
        <fullName evidence="3">mRNA interferase PemK</fullName>
    </submittedName>
</protein>
<sequence length="170" mass="19240">MRLLTAILDLFRPRPTLRPRRGLPKQADLSRSGALATVEVTLPPHGGLRVEYAPRRNGMADAGEIVWAWVPFQEDPTQGKDRPLLVIARQDSRRVLALKLTSRPRDRDSDHLAIGAGPWDASGRPSWIDIDQLYSVHQHGIRREAGALDHAVFVRVADVLQRRYGWERAY</sequence>
<keyword evidence="4" id="KW-1185">Reference proteome</keyword>
<dbReference type="SUPFAM" id="SSF50118">
    <property type="entry name" value="Cell growth inhibitor/plasmid maintenance toxic component"/>
    <property type="match status" value="1"/>
</dbReference>
<evidence type="ECO:0000313" key="4">
    <source>
        <dbReference type="Proteomes" id="UP001317779"/>
    </source>
</evidence>
<reference evidence="3 4" key="1">
    <citation type="submission" date="2022-12" db="EMBL/GenBank/DDBJ databases">
        <title>Microbacterium terricola strain KV-448 chromosome, complete genome.</title>
        <authorList>
            <person name="Oshima T."/>
            <person name="Moriya T."/>
            <person name="Bessho Y."/>
        </authorList>
    </citation>
    <scope>NUCLEOTIDE SEQUENCE [LARGE SCALE GENOMIC DNA]</scope>
    <source>
        <strain evidence="3 4">KV-448</strain>
    </source>
</reference>
<gene>
    <name evidence="3" type="ORF">Microterr_12890</name>
</gene>
<dbReference type="InterPro" id="IPR003477">
    <property type="entry name" value="PemK-like"/>
</dbReference>
<comment type="similarity">
    <text evidence="1">Belongs to the PemK/MazF family.</text>
</comment>
<dbReference type="EMBL" id="AP027141">
    <property type="protein sequence ID" value="BDV30629.1"/>
    <property type="molecule type" value="Genomic_DNA"/>
</dbReference>
<dbReference type="Proteomes" id="UP001317779">
    <property type="component" value="Chromosome"/>
</dbReference>
<accession>A0ABM8DYG2</accession>
<evidence type="ECO:0000256" key="1">
    <source>
        <dbReference type="ARBA" id="ARBA00007521"/>
    </source>
</evidence>
<name>A0ABM8DYG2_9MICO</name>
<dbReference type="Gene3D" id="2.30.30.110">
    <property type="match status" value="1"/>
</dbReference>
<dbReference type="InterPro" id="IPR011067">
    <property type="entry name" value="Plasmid_toxin/cell-grow_inhib"/>
</dbReference>
<keyword evidence="2" id="KW-1277">Toxin-antitoxin system</keyword>
<evidence type="ECO:0000256" key="2">
    <source>
        <dbReference type="ARBA" id="ARBA00022649"/>
    </source>
</evidence>
<proteinExistence type="inferred from homology"/>
<dbReference type="RefSeq" id="WP_263795487.1">
    <property type="nucleotide sequence ID" value="NZ_AP027141.1"/>
</dbReference>